<sequence>MIGLEACTADDLDDFLVLALDPRVTARVGDGAPWDRERAVDRFRRGLACCERGEGLWFLARDRDEVIGLVLGELDHLAEVEIGIWLAPEHWGRGHGRALLGTLLPVVHLRFPGVAPTAYANVDHGASAAMLRAAGFVADGTLTGRYGTEVTRFVLR</sequence>
<dbReference type="PROSITE" id="PS51186">
    <property type="entry name" value="GNAT"/>
    <property type="match status" value="1"/>
</dbReference>
<dbReference type="CDD" id="cd04301">
    <property type="entry name" value="NAT_SF"/>
    <property type="match status" value="1"/>
</dbReference>
<evidence type="ECO:0000313" key="2">
    <source>
        <dbReference type="EMBL" id="QJY45278.1"/>
    </source>
</evidence>
<reference evidence="2 3" key="1">
    <citation type="submission" date="2020-05" db="EMBL/GenBank/DDBJ databases">
        <authorList>
            <person name="Mo P."/>
        </authorList>
    </citation>
    <scope>NUCLEOTIDE SEQUENCE [LARGE SCALE GENOMIC DNA]</scope>
    <source>
        <strain evidence="2 3">Gen01</strain>
    </source>
</reference>
<keyword evidence="2" id="KW-0808">Transferase</keyword>
<dbReference type="InterPro" id="IPR000182">
    <property type="entry name" value="GNAT_dom"/>
</dbReference>
<name>A0A6M6JBF5_9PSEU</name>
<gene>
    <name evidence="2" type="ORF">HOP40_05120</name>
</gene>
<dbReference type="SUPFAM" id="SSF55729">
    <property type="entry name" value="Acyl-CoA N-acyltransferases (Nat)"/>
    <property type="match status" value="1"/>
</dbReference>
<proteinExistence type="predicted"/>
<evidence type="ECO:0000313" key="3">
    <source>
        <dbReference type="Proteomes" id="UP000505377"/>
    </source>
</evidence>
<dbReference type="AlphaFoldDB" id="A0A6M6JBF5"/>
<dbReference type="Pfam" id="PF13302">
    <property type="entry name" value="Acetyltransf_3"/>
    <property type="match status" value="1"/>
</dbReference>
<evidence type="ECO:0000259" key="1">
    <source>
        <dbReference type="PROSITE" id="PS51186"/>
    </source>
</evidence>
<dbReference type="Proteomes" id="UP000505377">
    <property type="component" value="Chromosome"/>
</dbReference>
<dbReference type="EMBL" id="CP053564">
    <property type="protein sequence ID" value="QJY45278.1"/>
    <property type="molecule type" value="Genomic_DNA"/>
</dbReference>
<keyword evidence="3" id="KW-1185">Reference proteome</keyword>
<feature type="domain" description="N-acetyltransferase" evidence="1">
    <location>
        <begin position="2"/>
        <end position="156"/>
    </location>
</feature>
<protein>
    <submittedName>
        <fullName evidence="2">GNAT family N-acetyltransferase</fullName>
    </submittedName>
</protein>
<dbReference type="RefSeq" id="WP_172155138.1">
    <property type="nucleotide sequence ID" value="NZ_CP053564.1"/>
</dbReference>
<dbReference type="Gene3D" id="3.40.630.30">
    <property type="match status" value="1"/>
</dbReference>
<dbReference type="KEGG" id="pbro:HOP40_05120"/>
<organism evidence="2 3">
    <name type="scientific">Pseudonocardia broussonetiae</name>
    <dbReference type="NCBI Taxonomy" id="2736640"/>
    <lineage>
        <taxon>Bacteria</taxon>
        <taxon>Bacillati</taxon>
        <taxon>Actinomycetota</taxon>
        <taxon>Actinomycetes</taxon>
        <taxon>Pseudonocardiales</taxon>
        <taxon>Pseudonocardiaceae</taxon>
        <taxon>Pseudonocardia</taxon>
    </lineage>
</organism>
<dbReference type="InterPro" id="IPR016181">
    <property type="entry name" value="Acyl_CoA_acyltransferase"/>
</dbReference>
<accession>A0A6M6JBF5</accession>
<dbReference type="GO" id="GO:0016747">
    <property type="term" value="F:acyltransferase activity, transferring groups other than amino-acyl groups"/>
    <property type="evidence" value="ECO:0007669"/>
    <property type="project" value="InterPro"/>
</dbReference>